<evidence type="ECO:0000256" key="3">
    <source>
        <dbReference type="ARBA" id="ARBA00022989"/>
    </source>
</evidence>
<feature type="transmembrane region" description="Helical" evidence="5">
    <location>
        <begin position="34"/>
        <end position="56"/>
    </location>
</feature>
<dbReference type="Proteomes" id="UP001185659">
    <property type="component" value="Unassembled WGS sequence"/>
</dbReference>
<organism evidence="7 8">
    <name type="scientific">Nitratireductor aquimarinus</name>
    <dbReference type="NCBI Taxonomy" id="889300"/>
    <lineage>
        <taxon>Bacteria</taxon>
        <taxon>Pseudomonadati</taxon>
        <taxon>Pseudomonadota</taxon>
        <taxon>Alphaproteobacteria</taxon>
        <taxon>Hyphomicrobiales</taxon>
        <taxon>Phyllobacteriaceae</taxon>
        <taxon>Nitratireductor</taxon>
    </lineage>
</organism>
<evidence type="ECO:0000313" key="8">
    <source>
        <dbReference type="Proteomes" id="UP001185659"/>
    </source>
</evidence>
<reference evidence="7 8" key="1">
    <citation type="submission" date="2023-10" db="EMBL/GenBank/DDBJ databases">
        <authorList>
            <person name="Venkata Ramana C."/>
            <person name="Sasikala C."/>
            <person name="Dhurka M."/>
        </authorList>
    </citation>
    <scope>NUCLEOTIDE SEQUENCE [LARGE SCALE GENOMIC DNA]</scope>
    <source>
        <strain evidence="7 8">KCTC 32151</strain>
    </source>
</reference>
<feature type="transmembrane region" description="Helical" evidence="5">
    <location>
        <begin position="204"/>
        <end position="220"/>
    </location>
</feature>
<evidence type="ECO:0000256" key="4">
    <source>
        <dbReference type="ARBA" id="ARBA00023136"/>
    </source>
</evidence>
<feature type="transmembrane region" description="Helical" evidence="5">
    <location>
        <begin position="430"/>
        <end position="449"/>
    </location>
</feature>
<evidence type="ECO:0000256" key="2">
    <source>
        <dbReference type="ARBA" id="ARBA00022692"/>
    </source>
</evidence>
<evidence type="ECO:0000259" key="6">
    <source>
        <dbReference type="Pfam" id="PF04932"/>
    </source>
</evidence>
<feature type="transmembrane region" description="Helical" evidence="5">
    <location>
        <begin position="131"/>
        <end position="148"/>
    </location>
</feature>
<keyword evidence="3 5" id="KW-1133">Transmembrane helix</keyword>
<dbReference type="GO" id="GO:0016874">
    <property type="term" value="F:ligase activity"/>
    <property type="evidence" value="ECO:0007669"/>
    <property type="project" value="UniProtKB-KW"/>
</dbReference>
<keyword evidence="7" id="KW-0436">Ligase</keyword>
<dbReference type="PANTHER" id="PTHR37422">
    <property type="entry name" value="TEICHURONIC ACID BIOSYNTHESIS PROTEIN TUAE"/>
    <property type="match status" value="1"/>
</dbReference>
<keyword evidence="2 5" id="KW-0812">Transmembrane</keyword>
<name>A0ABU4ALX3_9HYPH</name>
<feature type="domain" description="O-antigen ligase-related" evidence="6">
    <location>
        <begin position="231"/>
        <end position="375"/>
    </location>
</feature>
<feature type="transmembrane region" description="Helical" evidence="5">
    <location>
        <begin position="76"/>
        <end position="94"/>
    </location>
</feature>
<dbReference type="RefSeq" id="WP_317561552.1">
    <property type="nucleotide sequence ID" value="NZ_JAWLIP010000005.1"/>
</dbReference>
<accession>A0ABU4ALX3</accession>
<sequence>MSSTYSGPYGADDYGAGAHRAEASRKKPSFITRMVATGQPSTVIAAVLLTILMISFRPFQPSGPQLSGSGGDIVNQLGFGGLGAVALASLLMLVDRRVLVALLSPWWLLLLGFLAIATLNTPVPTDTMRTVAFSLIGILTVAAILTLPRDADAFSRVLVFAGFVILGLSYFGVVALRDVAVHQAYDVEAQHAGLWRGVFTHKNIAGPVMAGLSFAGLYLWRRGWRWSGGAIAVLAMIFVFHTGSKTTTATVPLAGMLVALPGLFGLRSLVPVLVIAAVTTLAVATLGIVYIGPVKDLAATLAPDLTYTGRTPIWDYAGDMIAKKPLFGYGFENFWLTQTVFSSDHPFDRSWDIRGTVHGHNGYVDMALGMGLLALCTAIITFLFVPLRDFARTPPYRENIFLADLFMMIVTFSLFNAFLESFFFRRTDPVWMLFVMSVLGLRLVARFKVPTRIER</sequence>
<dbReference type="PANTHER" id="PTHR37422:SF21">
    <property type="entry name" value="EXOQ-LIKE PROTEIN"/>
    <property type="match status" value="1"/>
</dbReference>
<comment type="subcellular location">
    <subcellularLocation>
        <location evidence="1">Membrane</location>
        <topology evidence="1">Multi-pass membrane protein</topology>
    </subcellularLocation>
</comment>
<dbReference type="InterPro" id="IPR051533">
    <property type="entry name" value="WaaL-like"/>
</dbReference>
<evidence type="ECO:0000256" key="5">
    <source>
        <dbReference type="SAM" id="Phobius"/>
    </source>
</evidence>
<feature type="transmembrane region" description="Helical" evidence="5">
    <location>
        <begin position="399"/>
        <end position="418"/>
    </location>
</feature>
<keyword evidence="4 5" id="KW-0472">Membrane</keyword>
<feature type="transmembrane region" description="Helical" evidence="5">
    <location>
        <begin position="273"/>
        <end position="292"/>
    </location>
</feature>
<comment type="caution">
    <text evidence="7">The sequence shown here is derived from an EMBL/GenBank/DDBJ whole genome shotgun (WGS) entry which is preliminary data.</text>
</comment>
<keyword evidence="8" id="KW-1185">Reference proteome</keyword>
<feature type="transmembrane region" description="Helical" evidence="5">
    <location>
        <begin position="99"/>
        <end position="119"/>
    </location>
</feature>
<evidence type="ECO:0000313" key="7">
    <source>
        <dbReference type="EMBL" id="MDV6227243.1"/>
    </source>
</evidence>
<dbReference type="InterPro" id="IPR007016">
    <property type="entry name" value="O-antigen_ligase-rel_domated"/>
</dbReference>
<gene>
    <name evidence="7" type="ORF">R2G56_13175</name>
</gene>
<feature type="transmembrane region" description="Helical" evidence="5">
    <location>
        <begin position="366"/>
        <end position="387"/>
    </location>
</feature>
<feature type="transmembrane region" description="Helical" evidence="5">
    <location>
        <begin position="157"/>
        <end position="176"/>
    </location>
</feature>
<feature type="transmembrane region" description="Helical" evidence="5">
    <location>
        <begin position="227"/>
        <end position="243"/>
    </location>
</feature>
<evidence type="ECO:0000256" key="1">
    <source>
        <dbReference type="ARBA" id="ARBA00004141"/>
    </source>
</evidence>
<proteinExistence type="predicted"/>
<feature type="transmembrane region" description="Helical" evidence="5">
    <location>
        <begin position="249"/>
        <end position="266"/>
    </location>
</feature>
<dbReference type="EMBL" id="JAWLIP010000005">
    <property type="protein sequence ID" value="MDV6227243.1"/>
    <property type="molecule type" value="Genomic_DNA"/>
</dbReference>
<dbReference type="Pfam" id="PF04932">
    <property type="entry name" value="Wzy_C"/>
    <property type="match status" value="1"/>
</dbReference>
<protein>
    <submittedName>
        <fullName evidence="7">O-antigen ligase</fullName>
    </submittedName>
</protein>